<dbReference type="HOGENOM" id="CLU_810865_0_0_7"/>
<evidence type="ECO:0000313" key="1">
    <source>
        <dbReference type="EMBL" id="ABB43884.1"/>
    </source>
</evidence>
<dbReference type="KEGG" id="tdn:Suden_0605"/>
<dbReference type="OrthoDB" id="5366146at2"/>
<accession>Q30SZ7</accession>
<dbReference type="AlphaFoldDB" id="Q30SZ7"/>
<reference evidence="1 2" key="1">
    <citation type="journal article" date="2008" name="Appl. Environ. Microbiol.">
        <title>Genome of the epsilonproteobacterial chemolithoautotroph Sulfurimonas denitrificans.</title>
        <authorList>
            <person name="Sievert S.M."/>
            <person name="Scott K.M."/>
            <person name="Klotz M.G."/>
            <person name="Chain P.S.G."/>
            <person name="Hauser L.J."/>
            <person name="Hemp J."/>
            <person name="Huegler M."/>
            <person name="Land M."/>
            <person name="Lapidus A."/>
            <person name="Larimer F.W."/>
            <person name="Lucas S."/>
            <person name="Malfatti S.A."/>
            <person name="Meyer F."/>
            <person name="Paulsen I.T."/>
            <person name="Ren Q."/>
            <person name="Simon J."/>
            <person name="Bailey K."/>
            <person name="Diaz E."/>
            <person name="Fitzpatrick K.A."/>
            <person name="Glover B."/>
            <person name="Gwatney N."/>
            <person name="Korajkic A."/>
            <person name="Long A."/>
            <person name="Mobberley J.M."/>
            <person name="Pantry S.N."/>
            <person name="Pazder G."/>
            <person name="Peterson S."/>
            <person name="Quintanilla J.D."/>
            <person name="Sprinkle R."/>
            <person name="Stephens J."/>
            <person name="Thomas P."/>
            <person name="Vaughn R."/>
            <person name="Weber M.J."/>
            <person name="Wooten L.L."/>
        </authorList>
    </citation>
    <scope>NUCLEOTIDE SEQUENCE [LARGE SCALE GENOMIC DNA]</scope>
    <source>
        <strain evidence="2">ATCC 33889 / DSM 1251</strain>
    </source>
</reference>
<gene>
    <name evidence="1" type="ordered locus">Suden_0605</name>
</gene>
<evidence type="ECO:0000313" key="2">
    <source>
        <dbReference type="Proteomes" id="UP000002714"/>
    </source>
</evidence>
<keyword evidence="2" id="KW-1185">Reference proteome</keyword>
<protein>
    <submittedName>
        <fullName evidence="1">Uncharacterized protein</fullName>
    </submittedName>
</protein>
<dbReference type="Proteomes" id="UP000002714">
    <property type="component" value="Chromosome"/>
</dbReference>
<dbReference type="eggNOG" id="ENOG503389G">
    <property type="taxonomic scope" value="Bacteria"/>
</dbReference>
<proteinExistence type="predicted"/>
<dbReference type="EMBL" id="CP000153">
    <property type="protein sequence ID" value="ABB43884.1"/>
    <property type="molecule type" value="Genomic_DNA"/>
</dbReference>
<name>Q30SZ7_SULDN</name>
<organism evidence="1 2">
    <name type="scientific">Sulfurimonas denitrificans (strain ATCC 33889 / DSM 1251)</name>
    <name type="common">Thiomicrospira denitrificans (strain ATCC 33889 / DSM 1251)</name>
    <dbReference type="NCBI Taxonomy" id="326298"/>
    <lineage>
        <taxon>Bacteria</taxon>
        <taxon>Pseudomonadati</taxon>
        <taxon>Campylobacterota</taxon>
        <taxon>Epsilonproteobacteria</taxon>
        <taxon>Campylobacterales</taxon>
        <taxon>Sulfurimonadaceae</taxon>
        <taxon>Sulfurimonas</taxon>
    </lineage>
</organism>
<sequence>MKNLFVLKSPLQVINALEAVAHFKLSKNIFVLIYTDSLVNENQMRELADSNSMPDIEFIHVKKEFKSKFLKYVQLIKEFKKDSYNHIFLGEIGKFHKVLLANIKKEKVFLLDDGTATIKFYNEVIKTNKYNRYKFKEMRFLLFGLRVKIKDKINLFTYFDFEPIHGVEIVKNRLENLRKNNQGQECKHNEEIIYFIGEPLDQINVIDTDTYKDMIENLINMFKKKVIYIPHRYESKQLKKTVSSVDNKLFEIKNINKPIETYFIEQKIYPKHIISCSSTALTTLGMMYEEAIVNIIKIPENDNNRAYFDSFLREFYENSDKNRVITFRELGIIK</sequence>
<dbReference type="RefSeq" id="WP_011372238.1">
    <property type="nucleotide sequence ID" value="NC_007575.1"/>
</dbReference>
<dbReference type="STRING" id="326298.Suden_0605"/>